<proteinExistence type="predicted"/>
<evidence type="ECO:0008006" key="3">
    <source>
        <dbReference type="Google" id="ProtNLM"/>
    </source>
</evidence>
<evidence type="ECO:0000313" key="2">
    <source>
        <dbReference type="Proteomes" id="UP000295198"/>
    </source>
</evidence>
<accession>A0A4Q4ZJM1</accession>
<dbReference type="AlphaFoldDB" id="A0A4Q4ZJM1"/>
<dbReference type="Proteomes" id="UP000295198">
    <property type="component" value="Unassembled WGS sequence"/>
</dbReference>
<gene>
    <name evidence="1" type="ORF">EKO23_04640</name>
</gene>
<reference evidence="1 2" key="1">
    <citation type="submission" date="2019-01" db="EMBL/GenBank/DDBJ databases">
        <title>Nocardioides guangzhouensis sp. nov., an actinobacterium isolated from soil.</title>
        <authorList>
            <person name="Fu Y."/>
            <person name="Cai Y."/>
            <person name="Lin Z."/>
            <person name="Chen P."/>
        </authorList>
    </citation>
    <scope>NUCLEOTIDE SEQUENCE [LARGE SCALE GENOMIC DNA]</scope>
    <source>
        <strain evidence="1 2">130</strain>
    </source>
</reference>
<dbReference type="EMBL" id="SDKM01000005">
    <property type="protein sequence ID" value="RYP87691.1"/>
    <property type="molecule type" value="Genomic_DNA"/>
</dbReference>
<comment type="caution">
    <text evidence="1">The sequence shown here is derived from an EMBL/GenBank/DDBJ whole genome shotgun (WGS) entry which is preliminary data.</text>
</comment>
<sequence>MSTVDVLRRSVEHTHENLAARLEGARTTAPAPGQPRKPYEDIDTFLAIASKHLGAVDAVLLPAVRRNVKEGGHLVHDYVHAEKELEIALAHVKARAYGSTYEAKHAWPEVWSDVGTSLAGHRGAELALAGALTDALAPAELDDVTERLQNAEAGAPTRPHPYAPHTGLAGSVSRRVMHAVDAFWDTAEGRMAPEPEPPRHKKPGLLAQYLLADPRFDEDEPPE</sequence>
<organism evidence="1 2">
    <name type="scientific">Nocardioides guangzhouensis</name>
    <dbReference type="NCBI Taxonomy" id="2497878"/>
    <lineage>
        <taxon>Bacteria</taxon>
        <taxon>Bacillati</taxon>
        <taxon>Actinomycetota</taxon>
        <taxon>Actinomycetes</taxon>
        <taxon>Propionibacteriales</taxon>
        <taxon>Nocardioidaceae</taxon>
        <taxon>Nocardioides</taxon>
    </lineage>
</organism>
<protein>
    <recommendedName>
        <fullName evidence="3">Hemerythrin domain-containing protein</fullName>
    </recommendedName>
</protein>
<evidence type="ECO:0000313" key="1">
    <source>
        <dbReference type="EMBL" id="RYP87691.1"/>
    </source>
</evidence>
<dbReference type="RefSeq" id="WP_134714592.1">
    <property type="nucleotide sequence ID" value="NZ_SDKM01000005.1"/>
</dbReference>
<name>A0A4Q4ZJM1_9ACTN</name>
<keyword evidence="2" id="KW-1185">Reference proteome</keyword>
<dbReference type="OrthoDB" id="9793637at2"/>